<keyword evidence="7 11" id="KW-1133">Transmembrane helix</keyword>
<dbReference type="PROSITE" id="PS00449">
    <property type="entry name" value="ATPASE_A"/>
    <property type="match status" value="1"/>
</dbReference>
<dbReference type="PANTHER" id="PTHR42823:SF3">
    <property type="entry name" value="ATP SYNTHASE SUBUNIT A, CHLOROPLASTIC"/>
    <property type="match status" value="1"/>
</dbReference>
<evidence type="ECO:0000256" key="7">
    <source>
        <dbReference type="ARBA" id="ARBA00022989"/>
    </source>
</evidence>
<dbReference type="InterPro" id="IPR000568">
    <property type="entry name" value="ATP_synth_F0_asu"/>
</dbReference>
<keyword evidence="5 11" id="KW-0812">Transmembrane</keyword>
<dbReference type="Gene3D" id="1.20.120.220">
    <property type="entry name" value="ATP synthase, F0 complex, subunit A"/>
    <property type="match status" value="1"/>
</dbReference>
<evidence type="ECO:0000256" key="3">
    <source>
        <dbReference type="ARBA" id="ARBA00022448"/>
    </source>
</evidence>
<dbReference type="GO" id="GO:0042777">
    <property type="term" value="P:proton motive force-driven plasma membrane ATP synthesis"/>
    <property type="evidence" value="ECO:0007669"/>
    <property type="project" value="TreeGrafter"/>
</dbReference>
<protein>
    <recommendedName>
        <fullName evidence="11 12">ATP synthase subunit a</fullName>
    </recommendedName>
    <alternativeName>
        <fullName evidence="11">ATP synthase F0 sector subunit a</fullName>
    </alternativeName>
    <alternativeName>
        <fullName evidence="11">F-ATPase subunit 6</fullName>
    </alternativeName>
</protein>
<dbReference type="GO" id="GO:0005886">
    <property type="term" value="C:plasma membrane"/>
    <property type="evidence" value="ECO:0007669"/>
    <property type="project" value="UniProtKB-SubCell"/>
</dbReference>
<dbReference type="InterPro" id="IPR035908">
    <property type="entry name" value="F0_ATP_A_sf"/>
</dbReference>
<evidence type="ECO:0000313" key="14">
    <source>
        <dbReference type="Proteomes" id="UP000178348"/>
    </source>
</evidence>
<evidence type="ECO:0000256" key="11">
    <source>
        <dbReference type="HAMAP-Rule" id="MF_01393"/>
    </source>
</evidence>
<comment type="similarity">
    <text evidence="2 11 12">Belongs to the ATPase A chain family.</text>
</comment>
<feature type="transmembrane region" description="Helical" evidence="11">
    <location>
        <begin position="250"/>
        <end position="276"/>
    </location>
</feature>
<feature type="transmembrane region" description="Helical" evidence="11">
    <location>
        <begin position="222"/>
        <end position="244"/>
    </location>
</feature>
<comment type="caution">
    <text evidence="13">The sequence shown here is derived from an EMBL/GenBank/DDBJ whole genome shotgun (WGS) entry which is preliminary data.</text>
</comment>
<evidence type="ECO:0000256" key="5">
    <source>
        <dbReference type="ARBA" id="ARBA00022692"/>
    </source>
</evidence>
<accession>A0A1G2CM75</accession>
<reference evidence="13 14" key="1">
    <citation type="journal article" date="2016" name="Nat. Commun.">
        <title>Thousands of microbial genomes shed light on interconnected biogeochemical processes in an aquifer system.</title>
        <authorList>
            <person name="Anantharaman K."/>
            <person name="Brown C.T."/>
            <person name="Hug L.A."/>
            <person name="Sharon I."/>
            <person name="Castelle C.J."/>
            <person name="Probst A.J."/>
            <person name="Thomas B.C."/>
            <person name="Singh A."/>
            <person name="Wilkins M.J."/>
            <person name="Karaoz U."/>
            <person name="Brodie E.L."/>
            <person name="Williams K.H."/>
            <person name="Hubbard S.S."/>
            <person name="Banfield J.F."/>
        </authorList>
    </citation>
    <scope>NUCLEOTIDE SEQUENCE [LARGE SCALE GENOMIC DNA]</scope>
</reference>
<comment type="function">
    <text evidence="11 12">Key component of the proton channel; it plays a direct role in the translocation of protons across the membrane.</text>
</comment>
<feature type="transmembrane region" description="Helical" evidence="11">
    <location>
        <begin position="117"/>
        <end position="145"/>
    </location>
</feature>
<sequence>MEGTAIHNLSLSPFSGMPGVFPRALATEGRTETTQETGGVHISLRAEEIFHIGSFGATNSLVLSTLVFLLLAGTAFFGRKKYALIPGKIQNIAELLIEGILDVMDSVLGDRKKSEKYLPLVGTIFLFVLSSNWLGLFPGVGSLVVRGVETAPLFRAPAADLNFTLALAIVTVVAVNVLGAAAIGAGAHLGKFFNFKNPVMFFIGILEFVSEFARMVSFSFRLFGNVFAGEVLLTIVGFLVPYLVPLPFLFLEIFVGFIQALIFSMLTLVFVGIAIAEHGEEAHERQTVHG</sequence>
<keyword evidence="6 11" id="KW-0375">Hydrogen ion transport</keyword>
<evidence type="ECO:0000256" key="6">
    <source>
        <dbReference type="ARBA" id="ARBA00022781"/>
    </source>
</evidence>
<comment type="subcellular location">
    <subcellularLocation>
        <location evidence="11 12">Cell membrane</location>
        <topology evidence="11 12">Multi-pass membrane protein</topology>
    </subcellularLocation>
    <subcellularLocation>
        <location evidence="1">Membrane</location>
        <topology evidence="1">Multi-pass membrane protein</topology>
    </subcellularLocation>
</comment>
<evidence type="ECO:0000256" key="1">
    <source>
        <dbReference type="ARBA" id="ARBA00004141"/>
    </source>
</evidence>
<organism evidence="13 14">
    <name type="scientific">Candidatus Liptonbacteria bacterium RIFCSPLOWO2_01_FULL_53_13</name>
    <dbReference type="NCBI Taxonomy" id="1798651"/>
    <lineage>
        <taxon>Bacteria</taxon>
        <taxon>Candidatus Liptoniibacteriota</taxon>
    </lineage>
</organism>
<evidence type="ECO:0000256" key="4">
    <source>
        <dbReference type="ARBA" id="ARBA00022547"/>
    </source>
</evidence>
<gene>
    <name evidence="11" type="primary">atpB</name>
    <name evidence="13" type="ORF">A2946_02475</name>
</gene>
<dbReference type="InterPro" id="IPR023011">
    <property type="entry name" value="ATP_synth_F0_asu_AS"/>
</dbReference>
<keyword evidence="9 11" id="KW-0472">Membrane</keyword>
<dbReference type="SUPFAM" id="SSF81336">
    <property type="entry name" value="F1F0 ATP synthase subunit A"/>
    <property type="match status" value="1"/>
</dbReference>
<evidence type="ECO:0000256" key="2">
    <source>
        <dbReference type="ARBA" id="ARBA00006810"/>
    </source>
</evidence>
<keyword evidence="8 11" id="KW-0406">Ion transport</keyword>
<keyword evidence="4 11" id="KW-0138">CF(0)</keyword>
<dbReference type="Proteomes" id="UP000178348">
    <property type="component" value="Unassembled WGS sequence"/>
</dbReference>
<proteinExistence type="inferred from homology"/>
<feature type="transmembrane region" description="Helical" evidence="11">
    <location>
        <begin position="60"/>
        <end position="78"/>
    </location>
</feature>
<evidence type="ECO:0000256" key="8">
    <source>
        <dbReference type="ARBA" id="ARBA00023065"/>
    </source>
</evidence>
<dbReference type="PANTHER" id="PTHR42823">
    <property type="entry name" value="ATP SYNTHASE SUBUNIT A, CHLOROPLASTIC"/>
    <property type="match status" value="1"/>
</dbReference>
<keyword evidence="10 11" id="KW-0066">ATP synthesis</keyword>
<dbReference type="InterPro" id="IPR045082">
    <property type="entry name" value="ATP_syn_F0_a_bact/chloroplast"/>
</dbReference>
<name>A0A1G2CM75_9BACT</name>
<dbReference type="HAMAP" id="MF_01393">
    <property type="entry name" value="ATP_synth_a_bact"/>
    <property type="match status" value="1"/>
</dbReference>
<evidence type="ECO:0000313" key="13">
    <source>
        <dbReference type="EMBL" id="OGZ02337.1"/>
    </source>
</evidence>
<dbReference type="GO" id="GO:0046933">
    <property type="term" value="F:proton-transporting ATP synthase activity, rotational mechanism"/>
    <property type="evidence" value="ECO:0007669"/>
    <property type="project" value="UniProtKB-UniRule"/>
</dbReference>
<keyword evidence="3 11" id="KW-0813">Transport</keyword>
<feature type="transmembrane region" description="Helical" evidence="11">
    <location>
        <begin position="165"/>
        <end position="187"/>
    </location>
</feature>
<dbReference type="EMBL" id="MHLB01000016">
    <property type="protein sequence ID" value="OGZ02337.1"/>
    <property type="molecule type" value="Genomic_DNA"/>
</dbReference>
<evidence type="ECO:0000256" key="12">
    <source>
        <dbReference type="RuleBase" id="RU000483"/>
    </source>
</evidence>
<dbReference type="Pfam" id="PF00119">
    <property type="entry name" value="ATP-synt_A"/>
    <property type="match status" value="1"/>
</dbReference>
<dbReference type="NCBIfam" id="TIGR01131">
    <property type="entry name" value="ATP_synt_6_or_A"/>
    <property type="match status" value="1"/>
</dbReference>
<dbReference type="PRINTS" id="PR00123">
    <property type="entry name" value="ATPASEA"/>
</dbReference>
<evidence type="ECO:0000256" key="10">
    <source>
        <dbReference type="ARBA" id="ARBA00023310"/>
    </source>
</evidence>
<dbReference type="CDD" id="cd00310">
    <property type="entry name" value="ATP-synt_Fo_a_6"/>
    <property type="match status" value="1"/>
</dbReference>
<evidence type="ECO:0000256" key="9">
    <source>
        <dbReference type="ARBA" id="ARBA00023136"/>
    </source>
</evidence>
<dbReference type="GO" id="GO:0045259">
    <property type="term" value="C:proton-transporting ATP synthase complex"/>
    <property type="evidence" value="ECO:0007669"/>
    <property type="project" value="UniProtKB-KW"/>
</dbReference>
<dbReference type="AlphaFoldDB" id="A0A1G2CM75"/>
<keyword evidence="11" id="KW-1003">Cell membrane</keyword>